<dbReference type="Proteomes" id="UP000399805">
    <property type="component" value="Unassembled WGS sequence"/>
</dbReference>
<sequence length="302" mass="32253">MQADDLSGLEVSVDRTLSGRVFRSGQPHLGSWEDHPDQEPAVASLVDVDAVLVVPMTGTQRVDGVLTAARVRGRPGFTPEDLEMAAGFATQASVSIEIADTRAEQHRNEIYDERDQIAAELHEQVIQRVYAVNLSLHAAIGLAKSSVVAQRVRAAVRDLDGVIAHIQDAVRRLDDADPGHGPGVRERIEEVLADTTAEPGLSVSTRFAGKLDTIGTGELADDLVAALRDTLALVVRHAAATTVDLALTCTGHQVSVVVEHDGRHGSGRGDLAEWTAVAERAEHHGGTAELDDRGVRWSVPLP</sequence>
<keyword evidence="1" id="KW-0808">Transferase</keyword>
<feature type="region of interest" description="Disordered" evidence="4">
    <location>
        <begin position="282"/>
        <end position="302"/>
    </location>
</feature>
<dbReference type="EMBL" id="CABVGP010000002">
    <property type="protein sequence ID" value="VVJ21719.1"/>
    <property type="molecule type" value="Genomic_DNA"/>
</dbReference>
<dbReference type="InterPro" id="IPR050482">
    <property type="entry name" value="Sensor_HK_TwoCompSys"/>
</dbReference>
<feature type="domain" description="GAF" evidence="5">
    <location>
        <begin position="9"/>
        <end position="97"/>
    </location>
</feature>
<dbReference type="Gene3D" id="3.30.565.10">
    <property type="entry name" value="Histidine kinase-like ATPase, C-terminal domain"/>
    <property type="match status" value="1"/>
</dbReference>
<evidence type="ECO:0000256" key="3">
    <source>
        <dbReference type="ARBA" id="ARBA00023012"/>
    </source>
</evidence>
<dbReference type="Gene3D" id="3.30.450.40">
    <property type="match status" value="1"/>
</dbReference>
<evidence type="ECO:0000313" key="7">
    <source>
        <dbReference type="Proteomes" id="UP000399805"/>
    </source>
</evidence>
<dbReference type="RefSeq" id="WP_196425632.1">
    <property type="nucleotide sequence ID" value="NZ_CABVGP010000002.1"/>
</dbReference>
<keyword evidence="3" id="KW-0902">Two-component regulatory system</keyword>
<dbReference type="GO" id="GO:0000160">
    <property type="term" value="P:phosphorelay signal transduction system"/>
    <property type="evidence" value="ECO:0007669"/>
    <property type="project" value="UniProtKB-KW"/>
</dbReference>
<proteinExistence type="predicted"/>
<dbReference type="InterPro" id="IPR029016">
    <property type="entry name" value="GAF-like_dom_sf"/>
</dbReference>
<dbReference type="SUPFAM" id="SSF55781">
    <property type="entry name" value="GAF domain-like"/>
    <property type="match status" value="1"/>
</dbReference>
<keyword evidence="2" id="KW-0418">Kinase</keyword>
<accession>A0A6I8M2I0</accession>
<evidence type="ECO:0000256" key="1">
    <source>
        <dbReference type="ARBA" id="ARBA00022679"/>
    </source>
</evidence>
<evidence type="ECO:0000256" key="2">
    <source>
        <dbReference type="ARBA" id="ARBA00022777"/>
    </source>
</evidence>
<dbReference type="AlphaFoldDB" id="A0A6I8M2I0"/>
<evidence type="ECO:0000313" key="6">
    <source>
        <dbReference type="EMBL" id="VVJ21719.1"/>
    </source>
</evidence>
<keyword evidence="7" id="KW-1185">Reference proteome</keyword>
<dbReference type="InterPro" id="IPR036890">
    <property type="entry name" value="HATPase_C_sf"/>
</dbReference>
<reference evidence="6 7" key="1">
    <citation type="submission" date="2019-09" db="EMBL/GenBank/DDBJ databases">
        <authorList>
            <person name="Leyn A S."/>
        </authorList>
    </citation>
    <scope>NUCLEOTIDE SEQUENCE [LARGE SCALE GENOMIC DNA]</scope>
    <source>
        <strain evidence="6">AA231_1</strain>
    </source>
</reference>
<organism evidence="6 7">
    <name type="scientific">Amycolatopsis camponoti</name>
    <dbReference type="NCBI Taxonomy" id="2606593"/>
    <lineage>
        <taxon>Bacteria</taxon>
        <taxon>Bacillati</taxon>
        <taxon>Actinomycetota</taxon>
        <taxon>Actinomycetes</taxon>
        <taxon>Pseudonocardiales</taxon>
        <taxon>Pseudonocardiaceae</taxon>
        <taxon>Amycolatopsis</taxon>
    </lineage>
</organism>
<dbReference type="GO" id="GO:0016301">
    <property type="term" value="F:kinase activity"/>
    <property type="evidence" value="ECO:0007669"/>
    <property type="project" value="UniProtKB-KW"/>
</dbReference>
<dbReference type="PANTHER" id="PTHR24421">
    <property type="entry name" value="NITRATE/NITRITE SENSOR PROTEIN NARX-RELATED"/>
    <property type="match status" value="1"/>
</dbReference>
<dbReference type="Pfam" id="PF13185">
    <property type="entry name" value="GAF_2"/>
    <property type="match status" value="1"/>
</dbReference>
<name>A0A6I8M2I0_9PSEU</name>
<dbReference type="InterPro" id="IPR003018">
    <property type="entry name" value="GAF"/>
</dbReference>
<dbReference type="PANTHER" id="PTHR24421:SF56">
    <property type="entry name" value="OXYGEN SENSOR HISTIDINE KINASE RESPONSE REGULATOR DOST"/>
    <property type="match status" value="1"/>
</dbReference>
<gene>
    <name evidence="6" type="ORF">AA23TX_06740</name>
</gene>
<evidence type="ECO:0000259" key="5">
    <source>
        <dbReference type="Pfam" id="PF13185"/>
    </source>
</evidence>
<protein>
    <recommendedName>
        <fullName evidence="5">GAF domain-containing protein</fullName>
    </recommendedName>
</protein>
<feature type="compositionally biased region" description="Basic and acidic residues" evidence="4">
    <location>
        <begin position="282"/>
        <end position="295"/>
    </location>
</feature>
<dbReference type="Gene3D" id="1.20.5.1930">
    <property type="match status" value="1"/>
</dbReference>
<evidence type="ECO:0000256" key="4">
    <source>
        <dbReference type="SAM" id="MobiDB-lite"/>
    </source>
</evidence>